<protein>
    <recommendedName>
        <fullName evidence="3">DUF2971 domain-containing protein</fullName>
    </recommendedName>
</protein>
<evidence type="ECO:0000313" key="1">
    <source>
        <dbReference type="EMBL" id="MDR6966925.1"/>
    </source>
</evidence>
<dbReference type="Proteomes" id="UP001255185">
    <property type="component" value="Unassembled WGS sequence"/>
</dbReference>
<gene>
    <name evidence="1" type="ORF">J2X31_000925</name>
</gene>
<organism evidence="1 2">
    <name type="scientific">Flavobacterium arsenatis</name>
    <dbReference type="NCBI Taxonomy" id="1484332"/>
    <lineage>
        <taxon>Bacteria</taxon>
        <taxon>Pseudomonadati</taxon>
        <taxon>Bacteroidota</taxon>
        <taxon>Flavobacteriia</taxon>
        <taxon>Flavobacteriales</taxon>
        <taxon>Flavobacteriaceae</taxon>
        <taxon>Flavobacterium</taxon>
    </lineage>
</organism>
<dbReference type="Pfam" id="PF11185">
    <property type="entry name" value="DUF2971"/>
    <property type="match status" value="1"/>
</dbReference>
<dbReference type="EMBL" id="JAVDVI010000003">
    <property type="protein sequence ID" value="MDR6966925.1"/>
    <property type="molecule type" value="Genomic_DNA"/>
</dbReference>
<evidence type="ECO:0000313" key="2">
    <source>
        <dbReference type="Proteomes" id="UP001255185"/>
    </source>
</evidence>
<evidence type="ECO:0008006" key="3">
    <source>
        <dbReference type="Google" id="ProtNLM"/>
    </source>
</evidence>
<reference evidence="1 2" key="1">
    <citation type="submission" date="2023-07" db="EMBL/GenBank/DDBJ databases">
        <title>Sorghum-associated microbial communities from plants grown in Nebraska, USA.</title>
        <authorList>
            <person name="Schachtman D."/>
        </authorList>
    </citation>
    <scope>NUCLEOTIDE SEQUENCE [LARGE SCALE GENOMIC DNA]</scope>
    <source>
        <strain evidence="1 2">3773</strain>
    </source>
</reference>
<proteinExistence type="predicted"/>
<accession>A0ABU1TLT6</accession>
<dbReference type="InterPro" id="IPR021352">
    <property type="entry name" value="DUF2971"/>
</dbReference>
<dbReference type="RefSeq" id="WP_310024816.1">
    <property type="nucleotide sequence ID" value="NZ_JAVDVI010000003.1"/>
</dbReference>
<sequence>MNIYYKYLPPERLSYLDDELLRYTQPIDLNDPFECLPKKPSEKEFKDVIKKVSELLHKKGFPLNENAEILELEKIYNEAYQNVNNDIGILSLTKNWNNTLMWSHYTNSHKGFCIGFDPKDEYFQNFLSSDLKKSKLIMEVVYSDKRVEIPLEFGKKKLEFEPFITKSTDWKYEEEVRVISTLNMSDKKINSNPVDIHLFKVPHKSIKEIVAGANMDKENEDLIKDFCTKNKIEFYKSKISDEQFNMERK</sequence>
<comment type="caution">
    <text evidence="1">The sequence shown here is derived from an EMBL/GenBank/DDBJ whole genome shotgun (WGS) entry which is preliminary data.</text>
</comment>
<name>A0ABU1TLT6_9FLAO</name>
<keyword evidence="2" id="KW-1185">Reference proteome</keyword>